<gene>
    <name evidence="1" type="ORF">PIBRA_LOCUS697</name>
</gene>
<proteinExistence type="predicted"/>
<protein>
    <submittedName>
        <fullName evidence="1">Uncharacterized protein</fullName>
    </submittedName>
</protein>
<accession>A0A9P0WWZ1</accession>
<dbReference type="EMBL" id="CALOZG010000001">
    <property type="protein sequence ID" value="CAH3883825.1"/>
    <property type="molecule type" value="Genomic_DNA"/>
</dbReference>
<dbReference type="AlphaFoldDB" id="A0A9P0WWZ1"/>
<evidence type="ECO:0000313" key="2">
    <source>
        <dbReference type="Proteomes" id="UP001152562"/>
    </source>
</evidence>
<reference evidence="1" key="1">
    <citation type="submission" date="2022-05" db="EMBL/GenBank/DDBJ databases">
        <authorList>
            <person name="Okamura Y."/>
        </authorList>
    </citation>
    <scope>NUCLEOTIDE SEQUENCE</scope>
</reference>
<sequence>MKLVVLKKIATNDPPILPTTVVVRKAKEQRLLEKFGLEFGDPALNLLKSAKYGKLVGSIRSIGLHKFNCIYCLPQQLQLYNSRFRKDNNATLAIDATGSIAKRSNAGAPHIFLYQCVLITADGSIPCFQMVSANQRSLIISSFLIQSRLRKKSNKISFTIYTFMDSYNGTNIQKRFVNDDDMPGQNIWVIQEEWGGLTYQQKKIA</sequence>
<evidence type="ECO:0000313" key="1">
    <source>
        <dbReference type="EMBL" id="CAH3883825.1"/>
    </source>
</evidence>
<name>A0A9P0WWZ1_PIEBR</name>
<keyword evidence="2" id="KW-1185">Reference proteome</keyword>
<organism evidence="1 2">
    <name type="scientific">Pieris brassicae</name>
    <name type="common">White butterfly</name>
    <name type="synonym">Large white butterfly</name>
    <dbReference type="NCBI Taxonomy" id="7116"/>
    <lineage>
        <taxon>Eukaryota</taxon>
        <taxon>Metazoa</taxon>
        <taxon>Ecdysozoa</taxon>
        <taxon>Arthropoda</taxon>
        <taxon>Hexapoda</taxon>
        <taxon>Insecta</taxon>
        <taxon>Pterygota</taxon>
        <taxon>Neoptera</taxon>
        <taxon>Endopterygota</taxon>
        <taxon>Lepidoptera</taxon>
        <taxon>Glossata</taxon>
        <taxon>Ditrysia</taxon>
        <taxon>Papilionoidea</taxon>
        <taxon>Pieridae</taxon>
        <taxon>Pierinae</taxon>
        <taxon>Pieris</taxon>
    </lineage>
</organism>
<comment type="caution">
    <text evidence="1">The sequence shown here is derived from an EMBL/GenBank/DDBJ whole genome shotgun (WGS) entry which is preliminary data.</text>
</comment>
<dbReference type="Proteomes" id="UP001152562">
    <property type="component" value="Unassembled WGS sequence"/>
</dbReference>